<proteinExistence type="predicted"/>
<organism evidence="1 2">
    <name type="scientific">Thermus scotoductus</name>
    <dbReference type="NCBI Taxonomy" id="37636"/>
    <lineage>
        <taxon>Bacteria</taxon>
        <taxon>Thermotogati</taxon>
        <taxon>Deinococcota</taxon>
        <taxon>Deinococci</taxon>
        <taxon>Thermales</taxon>
        <taxon>Thermaceae</taxon>
        <taxon>Thermus</taxon>
    </lineage>
</organism>
<sequence>MVGATALKPERLSEMANLAEERRILNLNLLPRKVLLDSISMLEELTRELPEVWDDLPPETKGRLYRLANTIADSLLPLPTTLKAKLLGFSFYLAGGPSWYDLNNYHRTATAFVDEVYSLIERDEPAYMRLLEEGIHAAMEGRSVPLAESHLKKFLEG</sequence>
<name>A0A430RZL3_THESC</name>
<protein>
    <submittedName>
        <fullName evidence="1">Uncharacterized protein</fullName>
    </submittedName>
</protein>
<reference evidence="1 2" key="1">
    <citation type="journal article" date="2019" name="Extremophiles">
        <title>Biogeography of thermophiles and predominance of Thermus scotoductus in domestic water heaters.</title>
        <authorList>
            <person name="Wilpiszeski R.L."/>
            <person name="Zhang Z."/>
            <person name="House C.H."/>
        </authorList>
    </citation>
    <scope>NUCLEOTIDE SEQUENCE [LARGE SCALE GENOMIC DNA]</scope>
    <source>
        <strain evidence="1 2">27_S27</strain>
    </source>
</reference>
<dbReference type="EMBL" id="PELW01000104">
    <property type="protein sequence ID" value="RTH26584.1"/>
    <property type="molecule type" value="Genomic_DNA"/>
</dbReference>
<evidence type="ECO:0000313" key="1">
    <source>
        <dbReference type="EMBL" id="RTH26584.1"/>
    </source>
</evidence>
<gene>
    <name evidence="1" type="ORF">CSW40_04610</name>
</gene>
<dbReference type="Proteomes" id="UP000286712">
    <property type="component" value="Unassembled WGS sequence"/>
</dbReference>
<accession>A0A430RZL3</accession>
<evidence type="ECO:0000313" key="2">
    <source>
        <dbReference type="Proteomes" id="UP000286712"/>
    </source>
</evidence>
<dbReference type="AlphaFoldDB" id="A0A430RZL3"/>
<comment type="caution">
    <text evidence="1">The sequence shown here is derived from an EMBL/GenBank/DDBJ whole genome shotgun (WGS) entry which is preliminary data.</text>
</comment>